<feature type="domain" description="Amidohydrolase-related" evidence="1">
    <location>
        <begin position="95"/>
        <end position="322"/>
    </location>
</feature>
<dbReference type="PANTHER" id="PTHR42889">
    <property type="entry name" value="BLR3681 PROTEIN"/>
    <property type="match status" value="1"/>
</dbReference>
<evidence type="ECO:0000259" key="1">
    <source>
        <dbReference type="Pfam" id="PF04909"/>
    </source>
</evidence>
<dbReference type="InterPro" id="IPR032466">
    <property type="entry name" value="Metal_Hydrolase"/>
</dbReference>
<keyword evidence="3" id="KW-1185">Reference proteome</keyword>
<dbReference type="AlphaFoldDB" id="A0A6N7YLA1"/>
<organism evidence="2 3">
    <name type="scientific">Amycolatopsis pithecellobii</name>
    <dbReference type="NCBI Taxonomy" id="664692"/>
    <lineage>
        <taxon>Bacteria</taxon>
        <taxon>Bacillati</taxon>
        <taxon>Actinomycetota</taxon>
        <taxon>Actinomycetes</taxon>
        <taxon>Pseudonocardiales</taxon>
        <taxon>Pseudonocardiaceae</taxon>
        <taxon>Amycolatopsis</taxon>
    </lineage>
</organism>
<dbReference type="InterPro" id="IPR006680">
    <property type="entry name" value="Amidohydro-rel"/>
</dbReference>
<dbReference type="PANTHER" id="PTHR42889:SF1">
    <property type="entry name" value="BLR3681 PROTEIN"/>
    <property type="match status" value="1"/>
</dbReference>
<protein>
    <submittedName>
        <fullName evidence="2">Amidohydrolase family protein</fullName>
    </submittedName>
</protein>
<comment type="caution">
    <text evidence="2">The sequence shown here is derived from an EMBL/GenBank/DDBJ whole genome shotgun (WGS) entry which is preliminary data.</text>
</comment>
<reference evidence="2 3" key="1">
    <citation type="submission" date="2019-11" db="EMBL/GenBank/DDBJ databases">
        <title>Draft genome of Amycolatopsis RM579.</title>
        <authorList>
            <person name="Duangmal K."/>
            <person name="Mingma R."/>
        </authorList>
    </citation>
    <scope>NUCLEOTIDE SEQUENCE [LARGE SCALE GENOMIC DNA]</scope>
    <source>
        <strain evidence="2 3">RM579</strain>
    </source>
</reference>
<evidence type="ECO:0000313" key="3">
    <source>
        <dbReference type="Proteomes" id="UP000440096"/>
    </source>
</evidence>
<dbReference type="Gene3D" id="3.20.20.140">
    <property type="entry name" value="Metal-dependent hydrolases"/>
    <property type="match status" value="1"/>
</dbReference>
<dbReference type="OrthoDB" id="7325417at2"/>
<gene>
    <name evidence="2" type="ORF">GKO32_06765</name>
</gene>
<name>A0A6N7YLA1_9PSEU</name>
<proteinExistence type="predicted"/>
<dbReference type="Proteomes" id="UP000440096">
    <property type="component" value="Unassembled WGS sequence"/>
</dbReference>
<evidence type="ECO:0000313" key="2">
    <source>
        <dbReference type="EMBL" id="MTD53687.1"/>
    </source>
</evidence>
<dbReference type="EMBL" id="WMBA01000007">
    <property type="protein sequence ID" value="MTD53687.1"/>
    <property type="molecule type" value="Genomic_DNA"/>
</dbReference>
<sequence length="338" mass="37759">MKDGMFIFDAVIHRFDFRAPNTVNAPVADRYVDWLRGLVDGWASDAMPSNPRVAVPGKLDELAEAVELFGNSDTDMAMVQTVPLLDYWETGSAPADAQAELAAAFPDKILFCGGVDPLMQGVRGAQKEMERQVEELGAKSFKFYQAQSRHLKWRADDRAVAYPLYEKAQELGINYIQFHKGGAIGDQNVEDLRSLDMQGAALDFPDLTFGLHHLGYPYLDETFAVASLRPNIMMVLPLWFNQYMVQPRPTIKVLGKALFELGPERLLYGSEAFLWPRVQTFIDVFSELEMPEDLQEGYGYPALTREIKEQIFGLNAARILGIDVEVQKKKAAAAGGEA</sequence>
<keyword evidence="2" id="KW-0378">Hydrolase</keyword>
<dbReference type="Pfam" id="PF04909">
    <property type="entry name" value="Amidohydro_2"/>
    <property type="match status" value="1"/>
</dbReference>
<dbReference type="SUPFAM" id="SSF51556">
    <property type="entry name" value="Metallo-dependent hydrolases"/>
    <property type="match status" value="1"/>
</dbReference>
<accession>A0A6N7YLA1</accession>
<dbReference type="RefSeq" id="WP_154755931.1">
    <property type="nucleotide sequence ID" value="NZ_WMBA01000007.1"/>
</dbReference>
<dbReference type="GO" id="GO:0016787">
    <property type="term" value="F:hydrolase activity"/>
    <property type="evidence" value="ECO:0007669"/>
    <property type="project" value="UniProtKB-KW"/>
</dbReference>